<dbReference type="Gene3D" id="3.40.50.11010">
    <property type="match status" value="1"/>
</dbReference>
<dbReference type="EMBL" id="LFJS01000012">
    <property type="protein sequence ID" value="KMU51437.1"/>
    <property type="molecule type" value="Genomic_DNA"/>
</dbReference>
<evidence type="ECO:0000259" key="1">
    <source>
        <dbReference type="Pfam" id="PF13439"/>
    </source>
</evidence>
<protein>
    <submittedName>
        <fullName evidence="2">Putative teichuronic acid biosynthesis glycosyltransferase TuaH</fullName>
    </submittedName>
</protein>
<keyword evidence="2" id="KW-0808">Transferase</keyword>
<comment type="caution">
    <text evidence="2">The sequence shown here is derived from an EMBL/GenBank/DDBJ whole genome shotgun (WGS) entry which is preliminary data.</text>
</comment>
<reference evidence="2 3" key="1">
    <citation type="submission" date="2015-06" db="EMBL/GenBank/DDBJ databases">
        <title>Draft Genome of Serratia marcescens Strain AH0650_Sm1.</title>
        <authorList>
            <person name="Wan Y."/>
            <person name="Gorrie C."/>
            <person name="Holt K."/>
        </authorList>
    </citation>
    <scope>NUCLEOTIDE SEQUENCE [LARGE SCALE GENOMIC DNA]</scope>
    <source>
        <strain evidence="2 3">AH0650_Sm1</strain>
    </source>
</reference>
<organism evidence="2 3">
    <name type="scientific">Serratia marcescens</name>
    <dbReference type="NCBI Taxonomy" id="615"/>
    <lineage>
        <taxon>Bacteria</taxon>
        <taxon>Pseudomonadati</taxon>
        <taxon>Pseudomonadota</taxon>
        <taxon>Gammaproteobacteria</taxon>
        <taxon>Enterobacterales</taxon>
        <taxon>Yersiniaceae</taxon>
        <taxon>Serratia</taxon>
    </lineage>
</organism>
<evidence type="ECO:0000313" key="3">
    <source>
        <dbReference type="Proteomes" id="UP000037482"/>
    </source>
</evidence>
<gene>
    <name evidence="2" type="primary">tuaH</name>
    <name evidence="2" type="ORF">AB868_02180</name>
</gene>
<dbReference type="SUPFAM" id="SSF53756">
    <property type="entry name" value="UDP-Glycosyltransferase/glycogen phosphorylase"/>
    <property type="match status" value="1"/>
</dbReference>
<sequence>MISGKKILILSHTPSISNFKIGSHHYANQLARAGHNVTFMGTPFSLMHKLTGKKCVGLDQINDSVRIDEFKFIFPITTKRNWFFIFVNKITDFLIRMAQGRKSRYDIIICDYPFFEPYINVFKYKKIIYRPTDNYSTMSGIKVLTYEKKLIAKADAVIATSNEVAEFLSEKNKLNKDIKVINNGYDAEFFFSDDSIEKKGAIYIGAIDYRFDIKAMECLASNFKNDVFDIYGPISTEMEIEIKRIESEHSNIKFHGPISYNKTAEKLRQAKVGLLPLNDSDANKGRSPMKLWEYAASGLNVLYRGVNLDYKKDVSFLYEYADYDDLLLMYKNAYSADFTKSNQDMVEKQSWVEKTNKLQDIIKEIFNGK</sequence>
<dbReference type="RefSeq" id="WP_080350749.1">
    <property type="nucleotide sequence ID" value="NZ_CABHIE010000001.1"/>
</dbReference>
<feature type="domain" description="Glycosyltransferase subfamily 4-like N-terminal" evidence="1">
    <location>
        <begin position="25"/>
        <end position="188"/>
    </location>
</feature>
<dbReference type="Gene3D" id="3.40.50.2000">
    <property type="entry name" value="Glycogen Phosphorylase B"/>
    <property type="match status" value="1"/>
</dbReference>
<accession>A0A656VHZ6</accession>
<name>A0A656VHZ6_SERMA</name>
<dbReference type="GO" id="GO:0016757">
    <property type="term" value="F:glycosyltransferase activity"/>
    <property type="evidence" value="ECO:0007669"/>
    <property type="project" value="UniProtKB-ARBA"/>
</dbReference>
<dbReference type="Pfam" id="PF13439">
    <property type="entry name" value="Glyco_transf_4"/>
    <property type="match status" value="1"/>
</dbReference>
<dbReference type="InterPro" id="IPR028098">
    <property type="entry name" value="Glyco_trans_4-like_N"/>
</dbReference>
<evidence type="ECO:0000313" key="2">
    <source>
        <dbReference type="EMBL" id="KMU51437.1"/>
    </source>
</evidence>
<proteinExistence type="predicted"/>
<dbReference type="Proteomes" id="UP000037482">
    <property type="component" value="Unassembled WGS sequence"/>
</dbReference>
<dbReference type="AlphaFoldDB" id="A0A656VHZ6"/>